<dbReference type="PANTHER" id="PTHR20837">
    <property type="entry name" value="CENTROSOMAL PROTEIN-RELATED"/>
    <property type="match status" value="1"/>
</dbReference>
<sequence length="354" mass="40314">MEECVGVPCRVDRSAARVEVEKVMKASRRPPGEPPLVLKLLGNNDDASNVSCAREKERRFAVELTEIQARILYNGEEACCSKAVPLTHSFTPYFYQAFSIRGLGPPQSLAIELYERVRGHSVIGTAAGGWYPLALVHLPIPSRKKVITKEEVPEWIEFGSNKVVAPVHSSVGSGIFFNPFPESHDDEEHSNLCLYLSGGLWCRLGWGVSQDGFVLSPRGQHYTNDAAENDNAEEMKVMRELLIGLQQGRESDMSWEKLRNWAHEADEELFQIIEGQLIDRVNRAKYFCLDALAENFTFWKTEQRSLVAQREREDWWMASRRLRVLHLRDKGVPEFRGLRCVPLSDRDIPVDIFN</sequence>
<reference evidence="2" key="1">
    <citation type="submission" date="2013-04" db="EMBL/GenBank/DDBJ databases">
        <authorList>
            <person name="Qu J."/>
            <person name="Murali S.C."/>
            <person name="Bandaranaike D."/>
            <person name="Bellair M."/>
            <person name="Blankenburg K."/>
            <person name="Chao H."/>
            <person name="Dinh H."/>
            <person name="Doddapaneni H."/>
            <person name="Downs B."/>
            <person name="Dugan-Rocha S."/>
            <person name="Elkadiri S."/>
            <person name="Gnanaolivu R.D."/>
            <person name="Hernandez B."/>
            <person name="Javaid M."/>
            <person name="Jayaseelan J.C."/>
            <person name="Lee S."/>
            <person name="Li M."/>
            <person name="Ming W."/>
            <person name="Munidasa M."/>
            <person name="Muniz J."/>
            <person name="Nguyen L."/>
            <person name="Ongeri F."/>
            <person name="Osuji N."/>
            <person name="Pu L.-L."/>
            <person name="Puazo M."/>
            <person name="Qu C."/>
            <person name="Quiroz J."/>
            <person name="Raj R."/>
            <person name="Weissenberger G."/>
            <person name="Xin Y."/>
            <person name="Zou X."/>
            <person name="Han Y."/>
            <person name="Richards S."/>
            <person name="Worley K."/>
            <person name="Muzny D."/>
            <person name="Gibbs R."/>
        </authorList>
    </citation>
    <scope>NUCLEOTIDE SEQUENCE</scope>
    <source>
        <strain evidence="2">Sampled in the wild</strain>
    </source>
</reference>
<dbReference type="Pfam" id="PF15625">
    <property type="entry name" value="CC2D2AN-C2"/>
    <property type="match status" value="1"/>
</dbReference>
<evidence type="ECO:0000259" key="1">
    <source>
        <dbReference type="Pfam" id="PF15625"/>
    </source>
</evidence>
<dbReference type="AlphaFoldDB" id="A0A8K0P963"/>
<feature type="non-terminal residue" evidence="2">
    <location>
        <position position="1"/>
    </location>
</feature>
<dbReference type="GO" id="GO:0035869">
    <property type="term" value="C:ciliary transition zone"/>
    <property type="evidence" value="ECO:0007669"/>
    <property type="project" value="TreeGrafter"/>
</dbReference>
<dbReference type="GO" id="GO:1905515">
    <property type="term" value="P:non-motile cilium assembly"/>
    <property type="evidence" value="ECO:0007669"/>
    <property type="project" value="TreeGrafter"/>
</dbReference>
<dbReference type="OrthoDB" id="2162143at2759"/>
<protein>
    <recommendedName>
        <fullName evidence="1">CC2D2A N-terminal C2 domain-containing protein</fullName>
    </recommendedName>
</protein>
<feature type="domain" description="CC2D2A N-terminal C2" evidence="1">
    <location>
        <begin position="31"/>
        <end position="217"/>
    </location>
</feature>
<dbReference type="Proteomes" id="UP000792457">
    <property type="component" value="Unassembled WGS sequence"/>
</dbReference>
<dbReference type="InterPro" id="IPR052434">
    <property type="entry name" value="Tectonic-like_complex_comp"/>
</dbReference>
<evidence type="ECO:0000313" key="3">
    <source>
        <dbReference type="Proteomes" id="UP000792457"/>
    </source>
</evidence>
<dbReference type="PANTHER" id="PTHR20837:SF0">
    <property type="entry name" value="COILED-COIL AND C2 DOMAIN-CONTAINING PROTEIN 2A"/>
    <property type="match status" value="1"/>
</dbReference>
<name>A0A8K0P963_LADFU</name>
<gene>
    <name evidence="2" type="ORF">J437_LFUL014624</name>
</gene>
<evidence type="ECO:0000313" key="2">
    <source>
        <dbReference type="EMBL" id="KAG8238596.1"/>
    </source>
</evidence>
<organism evidence="2 3">
    <name type="scientific">Ladona fulva</name>
    <name type="common">Scarce chaser dragonfly</name>
    <name type="synonym">Libellula fulva</name>
    <dbReference type="NCBI Taxonomy" id="123851"/>
    <lineage>
        <taxon>Eukaryota</taxon>
        <taxon>Metazoa</taxon>
        <taxon>Ecdysozoa</taxon>
        <taxon>Arthropoda</taxon>
        <taxon>Hexapoda</taxon>
        <taxon>Insecta</taxon>
        <taxon>Pterygota</taxon>
        <taxon>Palaeoptera</taxon>
        <taxon>Odonata</taxon>
        <taxon>Epiprocta</taxon>
        <taxon>Anisoptera</taxon>
        <taxon>Libelluloidea</taxon>
        <taxon>Libellulidae</taxon>
        <taxon>Ladona</taxon>
    </lineage>
</organism>
<dbReference type="InterPro" id="IPR028928">
    <property type="entry name" value="CC2D2AN-C2"/>
</dbReference>
<keyword evidence="3" id="KW-1185">Reference proteome</keyword>
<comment type="caution">
    <text evidence="2">The sequence shown here is derived from an EMBL/GenBank/DDBJ whole genome shotgun (WGS) entry which is preliminary data.</text>
</comment>
<reference evidence="2" key="2">
    <citation type="submission" date="2017-10" db="EMBL/GenBank/DDBJ databases">
        <title>Ladona fulva Genome sequencing and assembly.</title>
        <authorList>
            <person name="Murali S."/>
            <person name="Richards S."/>
            <person name="Bandaranaike D."/>
            <person name="Bellair M."/>
            <person name="Blankenburg K."/>
            <person name="Chao H."/>
            <person name="Dinh H."/>
            <person name="Doddapaneni H."/>
            <person name="Dugan-Rocha S."/>
            <person name="Elkadiri S."/>
            <person name="Gnanaolivu R."/>
            <person name="Hernandez B."/>
            <person name="Skinner E."/>
            <person name="Javaid M."/>
            <person name="Lee S."/>
            <person name="Li M."/>
            <person name="Ming W."/>
            <person name="Munidasa M."/>
            <person name="Muniz J."/>
            <person name="Nguyen L."/>
            <person name="Hughes D."/>
            <person name="Osuji N."/>
            <person name="Pu L.-L."/>
            <person name="Puazo M."/>
            <person name="Qu C."/>
            <person name="Quiroz J."/>
            <person name="Raj R."/>
            <person name="Weissenberger G."/>
            <person name="Xin Y."/>
            <person name="Zou X."/>
            <person name="Han Y."/>
            <person name="Worley K."/>
            <person name="Muzny D."/>
            <person name="Gibbs R."/>
        </authorList>
    </citation>
    <scope>NUCLEOTIDE SEQUENCE</scope>
    <source>
        <strain evidence="2">Sampled in the wild</strain>
    </source>
</reference>
<accession>A0A8K0P963</accession>
<dbReference type="GO" id="GO:1904491">
    <property type="term" value="P:protein localization to ciliary transition zone"/>
    <property type="evidence" value="ECO:0007669"/>
    <property type="project" value="TreeGrafter"/>
</dbReference>
<proteinExistence type="predicted"/>
<dbReference type="EMBL" id="KZ309384">
    <property type="protein sequence ID" value="KAG8238596.1"/>
    <property type="molecule type" value="Genomic_DNA"/>
</dbReference>